<dbReference type="GO" id="GO:0043565">
    <property type="term" value="F:sequence-specific DNA binding"/>
    <property type="evidence" value="ECO:0007669"/>
    <property type="project" value="TreeGrafter"/>
</dbReference>
<keyword evidence="3" id="KW-0238">DNA-binding</keyword>
<evidence type="ECO:0000313" key="7">
    <source>
        <dbReference type="Proteomes" id="UP000193827"/>
    </source>
</evidence>
<proteinExistence type="inferred from homology"/>
<dbReference type="OrthoDB" id="7328368at2"/>
<dbReference type="PROSITE" id="PS50931">
    <property type="entry name" value="HTH_LYSR"/>
    <property type="match status" value="1"/>
</dbReference>
<keyword evidence="2" id="KW-0805">Transcription regulation</keyword>
<dbReference type="RefSeq" id="WP_085893642.1">
    <property type="nucleotide sequence ID" value="NZ_FWFL01000010.1"/>
</dbReference>
<evidence type="ECO:0000256" key="3">
    <source>
        <dbReference type="ARBA" id="ARBA00023125"/>
    </source>
</evidence>
<dbReference type="Proteomes" id="UP000193827">
    <property type="component" value="Unassembled WGS sequence"/>
</dbReference>
<comment type="similarity">
    <text evidence="1">Belongs to the LysR transcriptional regulatory family.</text>
</comment>
<name>A0A1Y5TG02_9RHOB</name>
<dbReference type="InterPro" id="IPR058163">
    <property type="entry name" value="LysR-type_TF_proteobact-type"/>
</dbReference>
<dbReference type="InterPro" id="IPR036390">
    <property type="entry name" value="WH_DNA-bd_sf"/>
</dbReference>
<dbReference type="Gene3D" id="3.40.190.10">
    <property type="entry name" value="Periplasmic binding protein-like II"/>
    <property type="match status" value="2"/>
</dbReference>
<keyword evidence="4" id="KW-0804">Transcription</keyword>
<dbReference type="Pfam" id="PF00126">
    <property type="entry name" value="HTH_1"/>
    <property type="match status" value="1"/>
</dbReference>
<evidence type="ECO:0000259" key="5">
    <source>
        <dbReference type="PROSITE" id="PS50931"/>
    </source>
</evidence>
<dbReference type="InterPro" id="IPR005119">
    <property type="entry name" value="LysR_subst-bd"/>
</dbReference>
<dbReference type="PANTHER" id="PTHR30537">
    <property type="entry name" value="HTH-TYPE TRANSCRIPTIONAL REGULATOR"/>
    <property type="match status" value="1"/>
</dbReference>
<sequence>MNWSGIPSLNSLKAFAALAERSSYSKAAEELNVTHAAVRQQVKALEEYLGLSLAVRQGRGVKITPEGKELARDLADAFNTIRRGIEKLTGEEVSRSVQITTSPAFAVEWLMPRIADFQQRHPDITLMLNPTADIMELRPGGIDVAVRYRHRDSLDKDVSTVLVSDMVVVGAESLLEGRRFDEPGNLVDLPWLQELNTNEVAEWFNRRGVKLSRPLIVSQMPGNLIMQAVRRGDGISYTARGFFQDDIGSGRMRVLHSEPASGVYYIESNPAASRPAVTKFLYWLNSKAETVLG</sequence>
<dbReference type="InterPro" id="IPR000847">
    <property type="entry name" value="LysR_HTH_N"/>
</dbReference>
<evidence type="ECO:0000256" key="1">
    <source>
        <dbReference type="ARBA" id="ARBA00009437"/>
    </source>
</evidence>
<evidence type="ECO:0000256" key="4">
    <source>
        <dbReference type="ARBA" id="ARBA00023163"/>
    </source>
</evidence>
<reference evidence="6 7" key="1">
    <citation type="submission" date="2017-03" db="EMBL/GenBank/DDBJ databases">
        <authorList>
            <person name="Afonso C.L."/>
            <person name="Miller P.J."/>
            <person name="Scott M.A."/>
            <person name="Spackman E."/>
            <person name="Goraichik I."/>
            <person name="Dimitrov K.M."/>
            <person name="Suarez D.L."/>
            <person name="Swayne D.E."/>
        </authorList>
    </citation>
    <scope>NUCLEOTIDE SEQUENCE [LARGE SCALE GENOMIC DNA]</scope>
    <source>
        <strain evidence="6 7">CECT 8287</strain>
    </source>
</reference>
<evidence type="ECO:0000256" key="2">
    <source>
        <dbReference type="ARBA" id="ARBA00023015"/>
    </source>
</evidence>
<feature type="domain" description="HTH lysR-type" evidence="5">
    <location>
        <begin position="7"/>
        <end position="64"/>
    </location>
</feature>
<protein>
    <submittedName>
        <fullName evidence="6">HTH-type transcriptional activator AmpR</fullName>
    </submittedName>
</protein>
<keyword evidence="7" id="KW-1185">Reference proteome</keyword>
<organism evidence="6 7">
    <name type="scientific">Roseovarius litorisediminis</name>
    <dbReference type="NCBI Taxonomy" id="1312363"/>
    <lineage>
        <taxon>Bacteria</taxon>
        <taxon>Pseudomonadati</taxon>
        <taxon>Pseudomonadota</taxon>
        <taxon>Alphaproteobacteria</taxon>
        <taxon>Rhodobacterales</taxon>
        <taxon>Roseobacteraceae</taxon>
        <taxon>Roseovarius</taxon>
    </lineage>
</organism>
<dbReference type="SUPFAM" id="SSF53850">
    <property type="entry name" value="Periplasmic binding protein-like II"/>
    <property type="match status" value="1"/>
</dbReference>
<dbReference type="GO" id="GO:0006351">
    <property type="term" value="P:DNA-templated transcription"/>
    <property type="evidence" value="ECO:0007669"/>
    <property type="project" value="TreeGrafter"/>
</dbReference>
<dbReference type="Pfam" id="PF03466">
    <property type="entry name" value="LysR_substrate"/>
    <property type="match status" value="1"/>
</dbReference>
<dbReference type="PANTHER" id="PTHR30537:SF74">
    <property type="entry name" value="HTH-TYPE TRANSCRIPTIONAL REGULATOR TRPI"/>
    <property type="match status" value="1"/>
</dbReference>
<dbReference type="PRINTS" id="PR00039">
    <property type="entry name" value="HTHLYSR"/>
</dbReference>
<dbReference type="SUPFAM" id="SSF46785">
    <property type="entry name" value="Winged helix' DNA-binding domain"/>
    <property type="match status" value="1"/>
</dbReference>
<dbReference type="GO" id="GO:0003700">
    <property type="term" value="F:DNA-binding transcription factor activity"/>
    <property type="evidence" value="ECO:0007669"/>
    <property type="project" value="InterPro"/>
</dbReference>
<dbReference type="AlphaFoldDB" id="A0A1Y5TG02"/>
<accession>A0A1Y5TG02</accession>
<dbReference type="EMBL" id="FWFL01000010">
    <property type="protein sequence ID" value="SLN62871.1"/>
    <property type="molecule type" value="Genomic_DNA"/>
</dbReference>
<gene>
    <name evidence="6" type="primary">ampR_2</name>
    <name evidence="6" type="ORF">PEL8287_03446</name>
</gene>
<evidence type="ECO:0000313" key="6">
    <source>
        <dbReference type="EMBL" id="SLN62871.1"/>
    </source>
</evidence>
<dbReference type="InterPro" id="IPR036388">
    <property type="entry name" value="WH-like_DNA-bd_sf"/>
</dbReference>
<dbReference type="Gene3D" id="1.10.10.10">
    <property type="entry name" value="Winged helix-like DNA-binding domain superfamily/Winged helix DNA-binding domain"/>
    <property type="match status" value="1"/>
</dbReference>